<dbReference type="InterPro" id="IPR011712">
    <property type="entry name" value="Sig_transdc_His_kin_sub3_dim/P"/>
</dbReference>
<evidence type="ECO:0000256" key="5">
    <source>
        <dbReference type="ARBA" id="ARBA00022741"/>
    </source>
</evidence>
<dbReference type="EMBL" id="LJIW01000001">
    <property type="protein sequence ID" value="PNG97696.1"/>
    <property type="molecule type" value="Genomic_DNA"/>
</dbReference>
<dbReference type="GO" id="GO:0016020">
    <property type="term" value="C:membrane"/>
    <property type="evidence" value="ECO:0007669"/>
    <property type="project" value="InterPro"/>
</dbReference>
<keyword evidence="6" id="KW-0418">Kinase</keyword>
<feature type="domain" description="Histidine kinase/HSP90-like ATPase" evidence="10">
    <location>
        <begin position="294"/>
        <end position="386"/>
    </location>
</feature>
<keyword evidence="7" id="KW-0067">ATP-binding</keyword>
<feature type="transmembrane region" description="Helical" evidence="9">
    <location>
        <begin position="53"/>
        <end position="72"/>
    </location>
</feature>
<name>A0A2J7ZBP3_STRMQ</name>
<keyword evidence="9" id="KW-1133">Transmembrane helix</keyword>
<evidence type="ECO:0000259" key="11">
    <source>
        <dbReference type="Pfam" id="PF07730"/>
    </source>
</evidence>
<dbReference type="InterPro" id="IPR050482">
    <property type="entry name" value="Sensor_HK_TwoCompSys"/>
</dbReference>
<accession>A0A2J7ZBP3</accession>
<dbReference type="CDD" id="cd16917">
    <property type="entry name" value="HATPase_UhpB-NarQ-NarX-like"/>
    <property type="match status" value="1"/>
</dbReference>
<keyword evidence="5" id="KW-0547">Nucleotide-binding</keyword>
<dbReference type="Proteomes" id="UP000236520">
    <property type="component" value="Unassembled WGS sequence"/>
</dbReference>
<keyword evidence="3" id="KW-0597">Phosphoprotein</keyword>
<dbReference type="Pfam" id="PF07730">
    <property type="entry name" value="HisKA_3"/>
    <property type="match status" value="1"/>
</dbReference>
<dbReference type="PANTHER" id="PTHR24421">
    <property type="entry name" value="NITRATE/NITRITE SENSOR PROTEIN NARX-RELATED"/>
    <property type="match status" value="1"/>
</dbReference>
<keyword evidence="4" id="KW-0808">Transferase</keyword>
<proteinExistence type="predicted"/>
<gene>
    <name evidence="12" type="ORF">SMF913_13721</name>
</gene>
<evidence type="ECO:0000256" key="6">
    <source>
        <dbReference type="ARBA" id="ARBA00022777"/>
    </source>
</evidence>
<evidence type="ECO:0000313" key="13">
    <source>
        <dbReference type="Proteomes" id="UP000236520"/>
    </source>
</evidence>
<keyword evidence="13" id="KW-1185">Reference proteome</keyword>
<dbReference type="PANTHER" id="PTHR24421:SF10">
    <property type="entry name" value="NITRATE_NITRITE SENSOR PROTEIN NARQ"/>
    <property type="match status" value="1"/>
</dbReference>
<dbReference type="EC" id="2.7.13.3" evidence="2"/>
<dbReference type="Pfam" id="PF02518">
    <property type="entry name" value="HATPase_c"/>
    <property type="match status" value="1"/>
</dbReference>
<evidence type="ECO:0000256" key="9">
    <source>
        <dbReference type="SAM" id="Phobius"/>
    </source>
</evidence>
<dbReference type="GO" id="GO:0005524">
    <property type="term" value="F:ATP binding"/>
    <property type="evidence" value="ECO:0007669"/>
    <property type="project" value="UniProtKB-KW"/>
</dbReference>
<evidence type="ECO:0000256" key="4">
    <source>
        <dbReference type="ARBA" id="ARBA00022679"/>
    </source>
</evidence>
<dbReference type="GO" id="GO:0046983">
    <property type="term" value="F:protein dimerization activity"/>
    <property type="evidence" value="ECO:0007669"/>
    <property type="project" value="InterPro"/>
</dbReference>
<dbReference type="Gene3D" id="3.30.565.10">
    <property type="entry name" value="Histidine kinase-like ATPase, C-terminal domain"/>
    <property type="match status" value="1"/>
</dbReference>
<dbReference type="RefSeq" id="WP_102934800.1">
    <property type="nucleotide sequence ID" value="NZ_JBEZNG010000031.1"/>
</dbReference>
<protein>
    <recommendedName>
        <fullName evidence="2">histidine kinase</fullName>
        <ecNumber evidence="2">2.7.13.3</ecNumber>
    </recommendedName>
</protein>
<comment type="catalytic activity">
    <reaction evidence="1">
        <text>ATP + protein L-histidine = ADP + protein N-phospho-L-histidine.</text>
        <dbReference type="EC" id="2.7.13.3"/>
    </reaction>
</comment>
<feature type="transmembrane region" description="Helical" evidence="9">
    <location>
        <begin position="78"/>
        <end position="97"/>
    </location>
</feature>
<feature type="transmembrane region" description="Helical" evidence="9">
    <location>
        <begin position="109"/>
        <end position="134"/>
    </location>
</feature>
<feature type="transmembrane region" description="Helical" evidence="9">
    <location>
        <begin position="140"/>
        <end position="159"/>
    </location>
</feature>
<dbReference type="GO" id="GO:0000155">
    <property type="term" value="F:phosphorelay sensor kinase activity"/>
    <property type="evidence" value="ECO:0007669"/>
    <property type="project" value="InterPro"/>
</dbReference>
<evidence type="ECO:0000259" key="10">
    <source>
        <dbReference type="Pfam" id="PF02518"/>
    </source>
</evidence>
<organism evidence="12 13">
    <name type="scientific">Streptomyces malaysiensis</name>
    <dbReference type="NCBI Taxonomy" id="92644"/>
    <lineage>
        <taxon>Bacteria</taxon>
        <taxon>Bacillati</taxon>
        <taxon>Actinomycetota</taxon>
        <taxon>Actinomycetes</taxon>
        <taxon>Kitasatosporales</taxon>
        <taxon>Streptomycetaceae</taxon>
        <taxon>Streptomyces</taxon>
        <taxon>Streptomyces violaceusniger group</taxon>
    </lineage>
</organism>
<evidence type="ECO:0000256" key="8">
    <source>
        <dbReference type="ARBA" id="ARBA00023012"/>
    </source>
</evidence>
<evidence type="ECO:0000256" key="2">
    <source>
        <dbReference type="ARBA" id="ARBA00012438"/>
    </source>
</evidence>
<reference evidence="12 13" key="1">
    <citation type="submission" date="2015-09" db="EMBL/GenBank/DDBJ databases">
        <title>Genome sequence, genome mining and natural product profiling of a biocontrol bacterium Streptomyces malaysiensis F913.</title>
        <authorList>
            <person name="Xu Y."/>
            <person name="Wei J."/>
            <person name="Xie J."/>
            <person name="Li T."/>
            <person name="Zhou Z."/>
        </authorList>
    </citation>
    <scope>NUCLEOTIDE SEQUENCE [LARGE SCALE GENOMIC DNA]</scope>
    <source>
        <strain evidence="12 13">F913</strain>
    </source>
</reference>
<evidence type="ECO:0000313" key="12">
    <source>
        <dbReference type="EMBL" id="PNG97696.1"/>
    </source>
</evidence>
<feature type="transmembrane region" description="Helical" evidence="9">
    <location>
        <begin position="27"/>
        <end position="44"/>
    </location>
</feature>
<dbReference type="SUPFAM" id="SSF55874">
    <property type="entry name" value="ATPase domain of HSP90 chaperone/DNA topoisomerase II/histidine kinase"/>
    <property type="match status" value="1"/>
</dbReference>
<keyword evidence="9" id="KW-0812">Transmembrane</keyword>
<evidence type="ECO:0000256" key="1">
    <source>
        <dbReference type="ARBA" id="ARBA00000085"/>
    </source>
</evidence>
<keyword evidence="8" id="KW-0902">Two-component regulatory system</keyword>
<comment type="caution">
    <text evidence="12">The sequence shown here is derived from an EMBL/GenBank/DDBJ whole genome shotgun (WGS) entry which is preliminary data.</text>
</comment>
<evidence type="ECO:0000256" key="7">
    <source>
        <dbReference type="ARBA" id="ARBA00022840"/>
    </source>
</evidence>
<evidence type="ECO:0000256" key="3">
    <source>
        <dbReference type="ARBA" id="ARBA00022553"/>
    </source>
</evidence>
<feature type="domain" description="Signal transduction histidine kinase subgroup 3 dimerisation and phosphoacceptor" evidence="11">
    <location>
        <begin position="193"/>
        <end position="260"/>
    </location>
</feature>
<dbReference type="InterPro" id="IPR003594">
    <property type="entry name" value="HATPase_dom"/>
</dbReference>
<dbReference type="InterPro" id="IPR036890">
    <property type="entry name" value="HATPase_C_sf"/>
</dbReference>
<dbReference type="Gene3D" id="1.20.5.1930">
    <property type="match status" value="1"/>
</dbReference>
<dbReference type="GeneID" id="303182185"/>
<dbReference type="AlphaFoldDB" id="A0A2J7ZBP3"/>
<keyword evidence="9" id="KW-0472">Membrane</keyword>
<sequence>MTLISRFGPAPEQPGIGVSALLPDPRARSAVSLIGLAISLWITVDSLPAHPGAAALIALAAAGAGWLALATVATGRTALAAIAVTAAGGAVVGVADAKGLIFTGVAAGSAGVAFGITTALALAAIGPAVFALTALAQHQFPGQLFAVCTAALIGLVGGASRREITQRAAHSAEVAYQTRRAALAGQEAELAAERNRLARDLHDVLAHTLGALSIQLTVIDTLARKADVPDPLLTQIGRGTELVGSGLEEARQAVHALREDNTPLPAQLERLCTLHRADLKITGEVRGLEAQATLALYRVAQEALTNAAKHAPGAPVTVRLVHGPEEAALTVHNAAPDPGAPGPLHTSGGGFGLAGMRERVLQADGQCSTGPSEDGGWTVTARIPYRRRLR</sequence>